<accession>A0A2S0N7D0</accession>
<dbReference type="InterPro" id="IPR018114">
    <property type="entry name" value="TRYPSIN_HIS"/>
</dbReference>
<comment type="similarity">
    <text evidence="1">Belongs to the peptidase S1 family.</text>
</comment>
<dbReference type="PRINTS" id="PR00722">
    <property type="entry name" value="CHYMOTRYPSIN"/>
</dbReference>
<dbReference type="PROSITE" id="PS00134">
    <property type="entry name" value="TRYPSIN_HIS"/>
    <property type="match status" value="1"/>
</dbReference>
<dbReference type="OrthoDB" id="267336at2"/>
<evidence type="ECO:0000313" key="7">
    <source>
        <dbReference type="Proteomes" id="UP000237889"/>
    </source>
</evidence>
<dbReference type="RefSeq" id="WP_106747390.1">
    <property type="nucleotide sequence ID" value="NZ_CP027668.1"/>
</dbReference>
<dbReference type="PANTHER" id="PTHR24276">
    <property type="entry name" value="POLYSERASE-RELATED"/>
    <property type="match status" value="1"/>
</dbReference>
<dbReference type="KEGG" id="phr:C6569_02705"/>
<evidence type="ECO:0000256" key="3">
    <source>
        <dbReference type="SAM" id="MobiDB-lite"/>
    </source>
</evidence>
<gene>
    <name evidence="6" type="ORF">C6569_02705</name>
</gene>
<feature type="region of interest" description="Disordered" evidence="3">
    <location>
        <begin position="249"/>
        <end position="284"/>
    </location>
</feature>
<name>A0A2S0N7D0_9HYPH</name>
<dbReference type="PROSITE" id="PS50240">
    <property type="entry name" value="TRYPSIN_DOM"/>
    <property type="match status" value="1"/>
</dbReference>
<evidence type="ECO:0000313" key="6">
    <source>
        <dbReference type="EMBL" id="AVO44060.1"/>
    </source>
</evidence>
<dbReference type="GO" id="GO:0006508">
    <property type="term" value="P:proteolysis"/>
    <property type="evidence" value="ECO:0007669"/>
    <property type="project" value="InterPro"/>
</dbReference>
<dbReference type="InterPro" id="IPR009003">
    <property type="entry name" value="Peptidase_S1_PA"/>
</dbReference>
<dbReference type="AlphaFoldDB" id="A0A2S0N7D0"/>
<dbReference type="InterPro" id="IPR050430">
    <property type="entry name" value="Peptidase_S1"/>
</dbReference>
<dbReference type="Pfam" id="PF00089">
    <property type="entry name" value="Trypsin"/>
    <property type="match status" value="1"/>
</dbReference>
<feature type="domain" description="Peptidase S1" evidence="5">
    <location>
        <begin position="28"/>
        <end position="247"/>
    </location>
</feature>
<keyword evidence="7" id="KW-1185">Reference proteome</keyword>
<sequence length="284" mass="28117">MRVLSPARSLLAGAALAAGLAATPAGAIIGGSAVGPGDALARSSVLIVTGDANGCTGTLIGRRSVLTAAHCVAGARLAVVAFIRQGRIIALTPVVAAAGHPGVRGPTGATAPIDVAVLTMRDLPPAGFAPARIGGRDPAPGSRVTIAGFGRQQLDSMRSAGQLRRVTLPVLQRSPSGYTALGDMQMLARGFGPSACQGDSGGPALAGGSVVGVVSLVSGPPETRGCGSLTVAMPVVPIASWIRGAVATGESRAPANPRVATLPPPRAPERQGLPPWARIDRGGN</sequence>
<dbReference type="Proteomes" id="UP000237889">
    <property type="component" value="Chromosome"/>
</dbReference>
<feature type="signal peptide" evidence="4">
    <location>
        <begin position="1"/>
        <end position="27"/>
    </location>
</feature>
<feature type="chain" id="PRO_5015696449" evidence="4">
    <location>
        <begin position="28"/>
        <end position="284"/>
    </location>
</feature>
<evidence type="ECO:0000256" key="4">
    <source>
        <dbReference type="SAM" id="SignalP"/>
    </source>
</evidence>
<keyword evidence="2" id="KW-1015">Disulfide bond</keyword>
<dbReference type="EMBL" id="CP027668">
    <property type="protein sequence ID" value="AVO44060.1"/>
    <property type="molecule type" value="Genomic_DNA"/>
</dbReference>
<evidence type="ECO:0000256" key="2">
    <source>
        <dbReference type="ARBA" id="ARBA00023157"/>
    </source>
</evidence>
<keyword evidence="4" id="KW-0732">Signal</keyword>
<dbReference type="GO" id="GO:0004252">
    <property type="term" value="F:serine-type endopeptidase activity"/>
    <property type="evidence" value="ECO:0007669"/>
    <property type="project" value="InterPro"/>
</dbReference>
<dbReference type="Gene3D" id="2.40.10.10">
    <property type="entry name" value="Trypsin-like serine proteases"/>
    <property type="match status" value="2"/>
</dbReference>
<dbReference type="SMART" id="SM00020">
    <property type="entry name" value="Tryp_SPc"/>
    <property type="match status" value="1"/>
</dbReference>
<reference evidence="6 7" key="1">
    <citation type="submission" date="2018-03" db="EMBL/GenBank/DDBJ databases">
        <title>Genome sequencing of Phreatobacter sp.</title>
        <authorList>
            <person name="Kim S.-J."/>
            <person name="Heo J."/>
            <person name="Kwon S.-W."/>
        </authorList>
    </citation>
    <scope>NUCLEOTIDE SEQUENCE [LARGE SCALE GENOMIC DNA]</scope>
    <source>
        <strain evidence="6 7">S-12</strain>
    </source>
</reference>
<dbReference type="InterPro" id="IPR043504">
    <property type="entry name" value="Peptidase_S1_PA_chymotrypsin"/>
</dbReference>
<dbReference type="PANTHER" id="PTHR24276:SF98">
    <property type="entry name" value="FI18310P1-RELATED"/>
    <property type="match status" value="1"/>
</dbReference>
<dbReference type="InterPro" id="IPR001254">
    <property type="entry name" value="Trypsin_dom"/>
</dbReference>
<protein>
    <submittedName>
        <fullName evidence="6">Peptidase S1</fullName>
    </submittedName>
</protein>
<evidence type="ECO:0000259" key="5">
    <source>
        <dbReference type="PROSITE" id="PS50240"/>
    </source>
</evidence>
<evidence type="ECO:0000256" key="1">
    <source>
        <dbReference type="ARBA" id="ARBA00007664"/>
    </source>
</evidence>
<dbReference type="SUPFAM" id="SSF50494">
    <property type="entry name" value="Trypsin-like serine proteases"/>
    <property type="match status" value="1"/>
</dbReference>
<proteinExistence type="inferred from homology"/>
<dbReference type="InterPro" id="IPR001314">
    <property type="entry name" value="Peptidase_S1A"/>
</dbReference>
<organism evidence="6 7">
    <name type="scientific">Phreatobacter cathodiphilus</name>
    <dbReference type="NCBI Taxonomy" id="1868589"/>
    <lineage>
        <taxon>Bacteria</taxon>
        <taxon>Pseudomonadati</taxon>
        <taxon>Pseudomonadota</taxon>
        <taxon>Alphaproteobacteria</taxon>
        <taxon>Hyphomicrobiales</taxon>
        <taxon>Phreatobacteraceae</taxon>
        <taxon>Phreatobacter</taxon>
    </lineage>
</organism>